<dbReference type="SUPFAM" id="SSF50475">
    <property type="entry name" value="FMN-binding split barrel"/>
    <property type="match status" value="1"/>
</dbReference>
<comment type="caution">
    <text evidence="2">The sequence shown here is derived from an EMBL/GenBank/DDBJ whole genome shotgun (WGS) entry which is preliminary data.</text>
</comment>
<evidence type="ECO:0000313" key="3">
    <source>
        <dbReference type="Proteomes" id="UP000024816"/>
    </source>
</evidence>
<dbReference type="InterPro" id="IPR012349">
    <property type="entry name" value="Split_barrel_FMN-bd"/>
</dbReference>
<organism evidence="2 3">
    <name type="scientific">Hyphomonas jannaschiana VP2</name>
    <dbReference type="NCBI Taxonomy" id="1280952"/>
    <lineage>
        <taxon>Bacteria</taxon>
        <taxon>Pseudomonadati</taxon>
        <taxon>Pseudomonadota</taxon>
        <taxon>Alphaproteobacteria</taxon>
        <taxon>Hyphomonadales</taxon>
        <taxon>Hyphomonadaceae</taxon>
        <taxon>Hyphomonas</taxon>
    </lineage>
</organism>
<dbReference type="EMBL" id="ARYJ01000006">
    <property type="protein sequence ID" value="KCZ88027.1"/>
    <property type="molecule type" value="Genomic_DNA"/>
</dbReference>
<gene>
    <name evidence="2" type="ORF">HJA_10610</name>
</gene>
<dbReference type="STRING" id="1280952.HJA_10610"/>
<evidence type="ECO:0000313" key="2">
    <source>
        <dbReference type="EMBL" id="KCZ88027.1"/>
    </source>
</evidence>
<dbReference type="AlphaFoldDB" id="A0A059FBR6"/>
<name>A0A059FBR6_9PROT</name>
<proteinExistence type="predicted"/>
<protein>
    <submittedName>
        <fullName evidence="2">Pyridoxamine 5'-phosphate oxidase-like protein</fullName>
    </submittedName>
</protein>
<dbReference type="RefSeq" id="WP_206741713.1">
    <property type="nucleotide sequence ID" value="NZ_ARYJ01000006.1"/>
</dbReference>
<accession>A0A059FBR6</accession>
<dbReference type="PATRIC" id="fig|1280952.3.peg.2120"/>
<reference evidence="2 3" key="1">
    <citation type="journal article" date="2014" name="Antonie Van Leeuwenhoek">
        <title>Hyphomonas beringensis sp. nov. and Hyphomonas chukchiensis sp. nov., isolated from surface seawater of the Bering Sea and Chukchi Sea.</title>
        <authorList>
            <person name="Li C."/>
            <person name="Lai Q."/>
            <person name="Li G."/>
            <person name="Dong C."/>
            <person name="Wang J."/>
            <person name="Liao Y."/>
            <person name="Shao Z."/>
        </authorList>
    </citation>
    <scope>NUCLEOTIDE SEQUENCE [LARGE SCALE GENOMIC DNA]</scope>
    <source>
        <strain evidence="2 3">VP2</strain>
    </source>
</reference>
<sequence>MTVMENYAELLFTDAVKAYQEKAGMREKYESIYQDRHRGPLDDDTIAFLSSMTSFYIATTGSHGWPYIQHRGGPAGFIKILGPDTIGFADYLGNRQFITRGNLDGSNRVSLFFMDYPRRARLKMLGEARMVDAASDPELQNTLDQDGQGPVERLMTIKIVARDWNCPKYIVPRYTEEQVAQLIAPRLNQLVEENQLLKARIAQLEGKQSPDTNPE</sequence>
<dbReference type="PANTHER" id="PTHR42815:SF2">
    <property type="entry name" value="FAD-BINDING, PUTATIVE (AFU_ORTHOLOGUE AFUA_6G07600)-RELATED"/>
    <property type="match status" value="1"/>
</dbReference>
<dbReference type="eggNOG" id="COG3576">
    <property type="taxonomic scope" value="Bacteria"/>
</dbReference>
<evidence type="ECO:0000259" key="1">
    <source>
        <dbReference type="Pfam" id="PF01243"/>
    </source>
</evidence>
<keyword evidence="3" id="KW-1185">Reference proteome</keyword>
<dbReference type="Proteomes" id="UP000024816">
    <property type="component" value="Unassembled WGS sequence"/>
</dbReference>
<dbReference type="Pfam" id="PF01243">
    <property type="entry name" value="PNPOx_N"/>
    <property type="match status" value="1"/>
</dbReference>
<dbReference type="PANTHER" id="PTHR42815">
    <property type="entry name" value="FAD-BINDING, PUTATIVE (AFU_ORTHOLOGUE AFUA_6G07600)-RELATED"/>
    <property type="match status" value="1"/>
</dbReference>
<dbReference type="InterPro" id="IPR011576">
    <property type="entry name" value="Pyridox_Oxase_N"/>
</dbReference>
<dbReference type="Gene3D" id="2.30.110.10">
    <property type="entry name" value="Electron Transport, Fmn-binding Protein, Chain A"/>
    <property type="match status" value="1"/>
</dbReference>
<feature type="domain" description="Pyridoxamine 5'-phosphate oxidase N-terminal" evidence="1">
    <location>
        <begin position="47"/>
        <end position="139"/>
    </location>
</feature>